<dbReference type="Pfam" id="PF10881">
    <property type="entry name" value="DUF2726"/>
    <property type="match status" value="1"/>
</dbReference>
<reference evidence="2 3" key="1">
    <citation type="submission" date="2017-01" db="EMBL/GenBank/DDBJ databases">
        <title>Genome Analysis of Deinococcus marmoris KOPRI26562.</title>
        <authorList>
            <person name="Kim J.H."/>
            <person name="Oh H.-M."/>
        </authorList>
    </citation>
    <scope>NUCLEOTIDE SEQUENCE [LARGE SCALE GENOMIC DNA]</scope>
    <source>
        <strain evidence="2 3">KOPRI26562</strain>
    </source>
</reference>
<feature type="domain" description="DUF2726" evidence="1">
    <location>
        <begin position="58"/>
        <end position="173"/>
    </location>
</feature>
<evidence type="ECO:0000259" key="1">
    <source>
        <dbReference type="Pfam" id="PF10881"/>
    </source>
</evidence>
<dbReference type="RefSeq" id="WP_139322865.1">
    <property type="nucleotide sequence ID" value="NZ_MSTI01000066.1"/>
</dbReference>
<keyword evidence="3" id="KW-1185">Reference proteome</keyword>
<organism evidence="2 3">
    <name type="scientific">Deinococcus marmoris</name>
    <dbReference type="NCBI Taxonomy" id="249408"/>
    <lineage>
        <taxon>Bacteria</taxon>
        <taxon>Thermotogati</taxon>
        <taxon>Deinococcota</taxon>
        <taxon>Deinococci</taxon>
        <taxon>Deinococcales</taxon>
        <taxon>Deinococcaceae</taxon>
        <taxon>Deinococcus</taxon>
    </lineage>
</organism>
<dbReference type="InterPro" id="IPR024402">
    <property type="entry name" value="DUF2726"/>
</dbReference>
<dbReference type="STRING" id="249408.BOO71_0005770"/>
<dbReference type="AlphaFoldDB" id="A0A1U7P042"/>
<dbReference type="EMBL" id="MSTI01000066">
    <property type="protein sequence ID" value="OLV18543.1"/>
    <property type="molecule type" value="Genomic_DNA"/>
</dbReference>
<comment type="caution">
    <text evidence="2">The sequence shown here is derived from an EMBL/GenBank/DDBJ whole genome shotgun (WGS) entry which is preliminary data.</text>
</comment>
<dbReference type="OrthoDB" id="70514at2"/>
<evidence type="ECO:0000313" key="2">
    <source>
        <dbReference type="EMBL" id="OLV18543.1"/>
    </source>
</evidence>
<gene>
    <name evidence="2" type="ORF">BOO71_0005770</name>
</gene>
<accession>A0A1U7P042</accession>
<dbReference type="Proteomes" id="UP000186607">
    <property type="component" value="Unassembled WGS sequence"/>
</dbReference>
<sequence>MVVFLLGLLLGVVVTMLARAGHGRASRISSRPKVQTPAIPNPPMDALPGHLAVETRTPFFSLSEGAFFRTLERALPPGYRAFPNVRLYDLFLIVAALPPQQAALASLRDEHIDFLIVVLDGHHPVAAIELTGKTVHHAEQRRRDEAKDLAFRSAGMLLLRLRAEEDHTQASLEALLWQHLRPAQRELVI</sequence>
<proteinExistence type="predicted"/>
<protein>
    <recommendedName>
        <fullName evidence="1">DUF2726 domain-containing protein</fullName>
    </recommendedName>
</protein>
<name>A0A1U7P042_9DEIO</name>
<evidence type="ECO:0000313" key="3">
    <source>
        <dbReference type="Proteomes" id="UP000186607"/>
    </source>
</evidence>